<dbReference type="SUPFAM" id="SSF54236">
    <property type="entry name" value="Ubiquitin-like"/>
    <property type="match status" value="2"/>
</dbReference>
<protein>
    <recommendedName>
        <fullName evidence="1">Ras-associating domain-containing protein</fullName>
    </recommendedName>
</protein>
<proteinExistence type="predicted"/>
<dbReference type="GO" id="GO:0007165">
    <property type="term" value="P:signal transduction"/>
    <property type="evidence" value="ECO:0007669"/>
    <property type="project" value="InterPro"/>
</dbReference>
<dbReference type="GO" id="GO:0045742">
    <property type="term" value="P:positive regulation of epidermal growth factor receptor signaling pathway"/>
    <property type="evidence" value="ECO:0007669"/>
    <property type="project" value="TreeGrafter"/>
</dbReference>
<dbReference type="EMBL" id="CAEY01000481">
    <property type="status" value="NOT_ANNOTATED_CDS"/>
    <property type="molecule type" value="Genomic_DNA"/>
</dbReference>
<dbReference type="KEGG" id="tut:107365654"/>
<dbReference type="PROSITE" id="PS50200">
    <property type="entry name" value="RA"/>
    <property type="match status" value="2"/>
</dbReference>
<accession>T1JTL2</accession>
<reference evidence="3" key="1">
    <citation type="submission" date="2011-08" db="EMBL/GenBank/DDBJ databases">
        <authorList>
            <person name="Rombauts S."/>
        </authorList>
    </citation>
    <scope>NUCLEOTIDE SEQUENCE</scope>
    <source>
        <strain evidence="3">London</strain>
    </source>
</reference>
<dbReference type="HOGENOM" id="CLU_018508_0_0_1"/>
<evidence type="ECO:0000313" key="3">
    <source>
        <dbReference type="Proteomes" id="UP000015104"/>
    </source>
</evidence>
<dbReference type="Gene3D" id="3.10.20.90">
    <property type="entry name" value="Phosphatidylinositol 3-kinase Catalytic Subunit, Chain A, domain 1"/>
    <property type="match status" value="2"/>
</dbReference>
<name>T1JTL2_TETUR</name>
<evidence type="ECO:0000259" key="1">
    <source>
        <dbReference type="PROSITE" id="PS50200"/>
    </source>
</evidence>
<dbReference type="OrthoDB" id="3908708at2759"/>
<dbReference type="PANTHER" id="PTHR21298:SF2">
    <property type="entry name" value="GH01721P"/>
    <property type="match status" value="1"/>
</dbReference>
<dbReference type="EnsemblMetazoa" id="tetur01g14540.1">
    <property type="protein sequence ID" value="tetur01g14540.1"/>
    <property type="gene ID" value="tetur01g14540"/>
</dbReference>
<dbReference type="Proteomes" id="UP000015104">
    <property type="component" value="Unassembled WGS sequence"/>
</dbReference>
<dbReference type="AlphaFoldDB" id="T1JTL2"/>
<dbReference type="SMART" id="SM00314">
    <property type="entry name" value="RA"/>
    <property type="match status" value="2"/>
</dbReference>
<feature type="domain" description="Ras-associating" evidence="1">
    <location>
        <begin position="98"/>
        <end position="189"/>
    </location>
</feature>
<dbReference type="PANTHER" id="PTHR21298">
    <property type="entry name" value="GH01721P"/>
    <property type="match status" value="1"/>
</dbReference>
<gene>
    <name evidence="2" type="primary">107365654</name>
</gene>
<dbReference type="OMA" id="RRNPDYN"/>
<evidence type="ECO:0000313" key="2">
    <source>
        <dbReference type="EnsemblMetazoa" id="tetur01g14540.1"/>
    </source>
</evidence>
<dbReference type="Pfam" id="PF00788">
    <property type="entry name" value="RA"/>
    <property type="match status" value="2"/>
</dbReference>
<organism evidence="2 3">
    <name type="scientific">Tetranychus urticae</name>
    <name type="common">Two-spotted spider mite</name>
    <dbReference type="NCBI Taxonomy" id="32264"/>
    <lineage>
        <taxon>Eukaryota</taxon>
        <taxon>Metazoa</taxon>
        <taxon>Ecdysozoa</taxon>
        <taxon>Arthropoda</taxon>
        <taxon>Chelicerata</taxon>
        <taxon>Arachnida</taxon>
        <taxon>Acari</taxon>
        <taxon>Acariformes</taxon>
        <taxon>Trombidiformes</taxon>
        <taxon>Prostigmata</taxon>
        <taxon>Eleutherengona</taxon>
        <taxon>Raphignathae</taxon>
        <taxon>Tetranychoidea</taxon>
        <taxon>Tetranychidae</taxon>
        <taxon>Tetranychus</taxon>
    </lineage>
</organism>
<dbReference type="InterPro" id="IPR000159">
    <property type="entry name" value="RA_dom"/>
</dbReference>
<feature type="domain" description="Ras-associating" evidence="1">
    <location>
        <begin position="2"/>
        <end position="84"/>
    </location>
</feature>
<reference evidence="2" key="2">
    <citation type="submission" date="2015-06" db="UniProtKB">
        <authorList>
            <consortium name="EnsemblMetazoa"/>
        </authorList>
    </citation>
    <scope>IDENTIFICATION</scope>
</reference>
<dbReference type="CDD" id="cd17043">
    <property type="entry name" value="RA"/>
    <property type="match status" value="1"/>
</dbReference>
<dbReference type="GO" id="GO:0045743">
    <property type="term" value="P:positive regulation of fibroblast growth factor receptor signaling pathway"/>
    <property type="evidence" value="ECO:0007669"/>
    <property type="project" value="TreeGrafter"/>
</dbReference>
<keyword evidence="3" id="KW-1185">Reference proteome</keyword>
<sequence>MQKFMIKVYAKVLCPDVEYKTLSVSKVTTCREMVTMLLNKFRMKHTDPNLFYLTMEITIRRTGTPIRTVIVLDDMSCPAQIQESYPHQDIKFSLVTRRGGLVKVYDSCLMSASLYKSLLISDYTTVSELIQLLLHCYDSDSSPSHFALYEVCPQKKWERRLHENELPLMIQKEWTIGDLYFFQLRLNYDEQLQRRKVNWNRSSTSSSSSRNLSFCDYKDDSLPSSVSSSPSLQMYNQFHIDTYFYV</sequence>
<dbReference type="eggNOG" id="ENOG502RIIZ">
    <property type="taxonomic scope" value="Eukaryota"/>
</dbReference>
<dbReference type="InterPro" id="IPR029071">
    <property type="entry name" value="Ubiquitin-like_domsf"/>
</dbReference>